<feature type="domain" description="DUF6299" evidence="2">
    <location>
        <begin position="41"/>
        <end position="152"/>
    </location>
</feature>
<comment type="caution">
    <text evidence="3">The sequence shown here is derived from an EMBL/GenBank/DDBJ whole genome shotgun (WGS) entry which is preliminary data.</text>
</comment>
<evidence type="ECO:0000256" key="1">
    <source>
        <dbReference type="SAM" id="SignalP"/>
    </source>
</evidence>
<organism evidence="3 4">
    <name type="scientific">Streptomyces lienomycini</name>
    <dbReference type="NCBI Taxonomy" id="284035"/>
    <lineage>
        <taxon>Bacteria</taxon>
        <taxon>Bacillati</taxon>
        <taxon>Actinomycetota</taxon>
        <taxon>Actinomycetes</taxon>
        <taxon>Kitasatosporales</taxon>
        <taxon>Streptomycetaceae</taxon>
        <taxon>Streptomyces</taxon>
    </lineage>
</organism>
<protein>
    <submittedName>
        <fullName evidence="3">DUF6299 family protein</fullName>
    </submittedName>
</protein>
<evidence type="ECO:0000313" key="4">
    <source>
        <dbReference type="Proteomes" id="UP001595855"/>
    </source>
</evidence>
<keyword evidence="1" id="KW-0732">Signal</keyword>
<proteinExistence type="predicted"/>
<accession>A0ABV9WSS7</accession>
<evidence type="ECO:0000313" key="3">
    <source>
        <dbReference type="EMBL" id="MFC5014871.1"/>
    </source>
</evidence>
<name>A0ABV9WSS7_9ACTN</name>
<dbReference type="Proteomes" id="UP001595855">
    <property type="component" value="Unassembled WGS sequence"/>
</dbReference>
<dbReference type="InterPro" id="IPR046266">
    <property type="entry name" value="DUF6299"/>
</dbReference>
<dbReference type="EMBL" id="JBHSJO010000001">
    <property type="protein sequence ID" value="MFC5014871.1"/>
    <property type="molecule type" value="Genomic_DNA"/>
</dbReference>
<sequence length="153" mass="15449">MRVRSAALATAAGAALLLPVAPAATAGPATPAAPHDARLVAESVTVDPVGRIAADGSITLSGTYRCTGGTGPVFVSSTVSQSDQSARYGVGGTRAVCDGLEHRWVNTGTPDTVVLKPGAAHVEATLMELRPMGIVPLPSFHARHAQDVTLTAS</sequence>
<feature type="signal peptide" evidence="1">
    <location>
        <begin position="1"/>
        <end position="26"/>
    </location>
</feature>
<reference evidence="4" key="1">
    <citation type="journal article" date="2019" name="Int. J. Syst. Evol. Microbiol.">
        <title>The Global Catalogue of Microorganisms (GCM) 10K type strain sequencing project: providing services to taxonomists for standard genome sequencing and annotation.</title>
        <authorList>
            <consortium name="The Broad Institute Genomics Platform"/>
            <consortium name="The Broad Institute Genome Sequencing Center for Infectious Disease"/>
            <person name="Wu L."/>
            <person name="Ma J."/>
        </authorList>
    </citation>
    <scope>NUCLEOTIDE SEQUENCE [LARGE SCALE GENOMIC DNA]</scope>
    <source>
        <strain evidence="4">CGMCC 4.1542</strain>
    </source>
</reference>
<feature type="chain" id="PRO_5046085359" evidence="1">
    <location>
        <begin position="27"/>
        <end position="153"/>
    </location>
</feature>
<evidence type="ECO:0000259" key="2">
    <source>
        <dbReference type="Pfam" id="PF19816"/>
    </source>
</evidence>
<dbReference type="RefSeq" id="WP_271320915.1">
    <property type="nucleotide sequence ID" value="NZ_BAAATN010000001.1"/>
</dbReference>
<gene>
    <name evidence="3" type="ORF">ACFPRC_08250</name>
</gene>
<keyword evidence="4" id="KW-1185">Reference proteome</keyword>
<dbReference type="Pfam" id="PF19816">
    <property type="entry name" value="DUF6299"/>
    <property type="match status" value="1"/>
</dbReference>